<sequence>MLKKILKIGFIVLSILTLLIVVLFAIYNEPYPETLKDSGPEADEMAMKMQSALHYEDFKNSQFVEWSFQNGNNTYFWDKQRQVVTVKWDDVVVDLDLKRPKQSLVTKNNLEAKGTIKDKLIAKATKNFNNDSFWLVAPFKLFDSGTERKLVQLEDGSKGLLVTYTSGGNTPGDSYLWKVNETGFPESYQMWVSIIPIGGLEASWEGWQKMESGTYLPTTHKIGPITLSMGDVKAYN</sequence>
<dbReference type="Proteomes" id="UP001549773">
    <property type="component" value="Unassembled WGS sequence"/>
</dbReference>
<dbReference type="RefSeq" id="WP_354617887.1">
    <property type="nucleotide sequence ID" value="NZ_JBEWYP010000003.1"/>
</dbReference>
<evidence type="ECO:0000256" key="1">
    <source>
        <dbReference type="SAM" id="Phobius"/>
    </source>
</evidence>
<evidence type="ECO:0000313" key="3">
    <source>
        <dbReference type="Proteomes" id="UP001549773"/>
    </source>
</evidence>
<proteinExistence type="predicted"/>
<comment type="caution">
    <text evidence="2">The sequence shown here is derived from an EMBL/GenBank/DDBJ whole genome shotgun (WGS) entry which is preliminary data.</text>
</comment>
<accession>A0ABV2TUW0</accession>
<name>A0ABV2TUW0_9FLAO</name>
<keyword evidence="1" id="KW-0812">Transmembrane</keyword>
<dbReference type="EMBL" id="JBEWYP010000003">
    <property type="protein sequence ID" value="MET7029062.1"/>
    <property type="molecule type" value="Genomic_DNA"/>
</dbReference>
<gene>
    <name evidence="2" type="ORF">ABXZ32_06635</name>
</gene>
<keyword evidence="3" id="KW-1185">Reference proteome</keyword>
<feature type="transmembrane region" description="Helical" evidence="1">
    <location>
        <begin position="7"/>
        <end position="27"/>
    </location>
</feature>
<keyword evidence="1" id="KW-1133">Transmembrane helix</keyword>
<organism evidence="2 3">
    <name type="scientific">Sediminicola luteus</name>
    <dbReference type="NCBI Taxonomy" id="319238"/>
    <lineage>
        <taxon>Bacteria</taxon>
        <taxon>Pseudomonadati</taxon>
        <taxon>Bacteroidota</taxon>
        <taxon>Flavobacteriia</taxon>
        <taxon>Flavobacteriales</taxon>
        <taxon>Flavobacteriaceae</taxon>
        <taxon>Sediminicola</taxon>
    </lineage>
</organism>
<reference evidence="2 3" key="1">
    <citation type="submission" date="2024-07" db="EMBL/GenBank/DDBJ databases">
        <title>The genome sequence of type strain Sediminicola luteus GDMCC 1.2596T.</title>
        <authorList>
            <person name="Liu Y."/>
        </authorList>
    </citation>
    <scope>NUCLEOTIDE SEQUENCE [LARGE SCALE GENOMIC DNA]</scope>
    <source>
        <strain evidence="2 3">GDMCC 1.2596</strain>
    </source>
</reference>
<keyword evidence="1" id="KW-0472">Membrane</keyword>
<evidence type="ECO:0000313" key="2">
    <source>
        <dbReference type="EMBL" id="MET7029062.1"/>
    </source>
</evidence>
<protein>
    <submittedName>
        <fullName evidence="2">Uncharacterized protein</fullName>
    </submittedName>
</protein>